<dbReference type="Pfam" id="PF04079">
    <property type="entry name" value="SMC_ScpB"/>
    <property type="match status" value="1"/>
</dbReference>
<name>A0ABP3P550_9PROT</name>
<dbReference type="NCBIfam" id="TIGR00281">
    <property type="entry name" value="SMC-Scp complex subunit ScpB"/>
    <property type="match status" value="1"/>
</dbReference>
<evidence type="ECO:0000313" key="7">
    <source>
        <dbReference type="Proteomes" id="UP001499951"/>
    </source>
</evidence>
<organism evidence="6 7">
    <name type="scientific">Rhizomicrobium electricum</name>
    <dbReference type="NCBI Taxonomy" id="480070"/>
    <lineage>
        <taxon>Bacteria</taxon>
        <taxon>Pseudomonadati</taxon>
        <taxon>Pseudomonadota</taxon>
        <taxon>Alphaproteobacteria</taxon>
        <taxon>Micropepsales</taxon>
        <taxon>Micropepsaceae</taxon>
        <taxon>Rhizomicrobium</taxon>
    </lineage>
</organism>
<proteinExistence type="predicted"/>
<evidence type="ECO:0000256" key="1">
    <source>
        <dbReference type="ARBA" id="ARBA00022490"/>
    </source>
</evidence>
<gene>
    <name evidence="6" type="ORF">GCM10008942_01580</name>
</gene>
<dbReference type="InterPro" id="IPR036388">
    <property type="entry name" value="WH-like_DNA-bd_sf"/>
</dbReference>
<dbReference type="InterPro" id="IPR005234">
    <property type="entry name" value="ScpB_csome_segregation"/>
</dbReference>
<protein>
    <recommendedName>
        <fullName evidence="8">SMC-Scp complex subunit ScpB</fullName>
    </recommendedName>
</protein>
<feature type="region of interest" description="Disordered" evidence="5">
    <location>
        <begin position="1"/>
        <end position="79"/>
    </location>
</feature>
<dbReference type="RefSeq" id="WP_208393681.1">
    <property type="nucleotide sequence ID" value="NZ_BAAADD010000001.1"/>
</dbReference>
<keyword evidence="7" id="KW-1185">Reference proteome</keyword>
<evidence type="ECO:0000313" key="6">
    <source>
        <dbReference type="EMBL" id="GAA0556794.1"/>
    </source>
</evidence>
<dbReference type="PANTHER" id="PTHR34298:SF2">
    <property type="entry name" value="SEGREGATION AND CONDENSATION PROTEIN B"/>
    <property type="match status" value="1"/>
</dbReference>
<feature type="compositionally biased region" description="Low complexity" evidence="5">
    <location>
        <begin position="41"/>
        <end position="67"/>
    </location>
</feature>
<dbReference type="Gene3D" id="1.10.10.10">
    <property type="entry name" value="Winged helix-like DNA-binding domain superfamily/Winged helix DNA-binding domain"/>
    <property type="match status" value="2"/>
</dbReference>
<keyword evidence="4" id="KW-0131">Cell cycle</keyword>
<keyword evidence="2" id="KW-0132">Cell division</keyword>
<evidence type="ECO:0000256" key="4">
    <source>
        <dbReference type="ARBA" id="ARBA00023306"/>
    </source>
</evidence>
<dbReference type="PANTHER" id="PTHR34298">
    <property type="entry name" value="SEGREGATION AND CONDENSATION PROTEIN B"/>
    <property type="match status" value="1"/>
</dbReference>
<feature type="compositionally biased region" description="Acidic residues" evidence="5">
    <location>
        <begin position="267"/>
        <end position="280"/>
    </location>
</feature>
<evidence type="ECO:0000256" key="2">
    <source>
        <dbReference type="ARBA" id="ARBA00022618"/>
    </source>
</evidence>
<dbReference type="Proteomes" id="UP001499951">
    <property type="component" value="Unassembled WGS sequence"/>
</dbReference>
<evidence type="ECO:0008006" key="8">
    <source>
        <dbReference type="Google" id="ProtNLM"/>
    </source>
</evidence>
<keyword evidence="3" id="KW-0159">Chromosome partition</keyword>
<keyword evidence="1" id="KW-0963">Cytoplasm</keyword>
<sequence length="295" mass="31642">MNGVLKVQEDLAEETDVSMPVSEGQNVSDESVPPSSDQPAEETAPALEVVTEAAPETAEAVGEPVAEASEEAPAAEEGINPEHMRMCEALLFASAEPLSEEALKASLPEGSNVAAIIAELQKEYEGRGVNLVRVAEKWQFRTAADLAFLLRKEKPEQKKLSRAAIETLAIIAYHQPVTRAEIEDIRGVMLSKGTLDTLMEVGWIKIRGRKRTPGRPVTYGTTEAFLVQFGLENISHLPGMEELKAAGFLEAVPPNGLDVPTPSDQLGPDEDPYEGPEEAELATGGADPFMPGSSE</sequence>
<feature type="compositionally biased region" description="Polar residues" evidence="5">
    <location>
        <begin position="23"/>
        <end position="38"/>
    </location>
</feature>
<dbReference type="SUPFAM" id="SSF46785">
    <property type="entry name" value="Winged helix' DNA-binding domain"/>
    <property type="match status" value="2"/>
</dbReference>
<feature type="region of interest" description="Disordered" evidence="5">
    <location>
        <begin position="254"/>
        <end position="295"/>
    </location>
</feature>
<evidence type="ECO:0000256" key="5">
    <source>
        <dbReference type="SAM" id="MobiDB-lite"/>
    </source>
</evidence>
<comment type="caution">
    <text evidence="6">The sequence shown here is derived from an EMBL/GenBank/DDBJ whole genome shotgun (WGS) entry which is preliminary data.</text>
</comment>
<evidence type="ECO:0000256" key="3">
    <source>
        <dbReference type="ARBA" id="ARBA00022829"/>
    </source>
</evidence>
<reference evidence="7" key="1">
    <citation type="journal article" date="2019" name="Int. J. Syst. Evol. Microbiol.">
        <title>The Global Catalogue of Microorganisms (GCM) 10K type strain sequencing project: providing services to taxonomists for standard genome sequencing and annotation.</title>
        <authorList>
            <consortium name="The Broad Institute Genomics Platform"/>
            <consortium name="The Broad Institute Genome Sequencing Center for Infectious Disease"/>
            <person name="Wu L."/>
            <person name="Ma J."/>
        </authorList>
    </citation>
    <scope>NUCLEOTIDE SEQUENCE [LARGE SCALE GENOMIC DNA]</scope>
    <source>
        <strain evidence="7">JCM 15089</strain>
    </source>
</reference>
<dbReference type="InterPro" id="IPR036390">
    <property type="entry name" value="WH_DNA-bd_sf"/>
</dbReference>
<accession>A0ABP3P550</accession>
<dbReference type="EMBL" id="BAAADD010000001">
    <property type="protein sequence ID" value="GAA0556794.1"/>
    <property type="molecule type" value="Genomic_DNA"/>
</dbReference>